<protein>
    <submittedName>
        <fullName evidence="1">Uncharacterized protein</fullName>
    </submittedName>
</protein>
<reference evidence="1 2" key="1">
    <citation type="submission" date="2023-02" db="EMBL/GenBank/DDBJ databases">
        <title>LHISI_Scaffold_Assembly.</title>
        <authorList>
            <person name="Stuart O.P."/>
            <person name="Cleave R."/>
            <person name="Magrath M.J.L."/>
            <person name="Mikheyev A.S."/>
        </authorList>
    </citation>
    <scope>NUCLEOTIDE SEQUENCE [LARGE SCALE GENOMIC DNA]</scope>
    <source>
        <strain evidence="1">Daus_M_001</strain>
        <tissue evidence="1">Leg muscle</tissue>
    </source>
</reference>
<sequence length="286" mass="32899">MEDVKIATPGQSQAEMALQSIQKDVFNKLEILFRTFHALTKHGWPFTDFVWQCELDAKKGLDVGTRWISHTKRALTNVVKSVPALLLTAETILQESTCDSSTAGTCKFIEDALRNLEFFHITRIRECMIMELSSSLKLSGGDNWTVWNFQMEVILRGRRLFEIVSGAEVEPVEGKNKNVWIQNDAMAQELILVCEKESAIRVHVLQPKFFLIEFKVDSVATFMCKQEEIMVKLKQAREPISDKMLIMKVLMSLPEWFNHFRSVLESVPLEMQSVQELTSRLLIEEE</sequence>
<accession>A0ABQ9IAT5</accession>
<gene>
    <name evidence="1" type="ORF">PR048_005956</name>
</gene>
<evidence type="ECO:0000313" key="1">
    <source>
        <dbReference type="EMBL" id="KAJ8893365.1"/>
    </source>
</evidence>
<dbReference type="Pfam" id="PF14223">
    <property type="entry name" value="Retrotran_gag_2"/>
    <property type="match status" value="1"/>
</dbReference>
<dbReference type="Proteomes" id="UP001159363">
    <property type="component" value="Chromosome 2"/>
</dbReference>
<comment type="caution">
    <text evidence="1">The sequence shown here is derived from an EMBL/GenBank/DDBJ whole genome shotgun (WGS) entry which is preliminary data.</text>
</comment>
<dbReference type="EMBL" id="JARBHB010000002">
    <property type="protein sequence ID" value="KAJ8893365.1"/>
    <property type="molecule type" value="Genomic_DNA"/>
</dbReference>
<keyword evidence="2" id="KW-1185">Reference proteome</keyword>
<proteinExistence type="predicted"/>
<evidence type="ECO:0000313" key="2">
    <source>
        <dbReference type="Proteomes" id="UP001159363"/>
    </source>
</evidence>
<name>A0ABQ9IAT5_9NEOP</name>
<organism evidence="1 2">
    <name type="scientific">Dryococelus australis</name>
    <dbReference type="NCBI Taxonomy" id="614101"/>
    <lineage>
        <taxon>Eukaryota</taxon>
        <taxon>Metazoa</taxon>
        <taxon>Ecdysozoa</taxon>
        <taxon>Arthropoda</taxon>
        <taxon>Hexapoda</taxon>
        <taxon>Insecta</taxon>
        <taxon>Pterygota</taxon>
        <taxon>Neoptera</taxon>
        <taxon>Polyneoptera</taxon>
        <taxon>Phasmatodea</taxon>
        <taxon>Verophasmatodea</taxon>
        <taxon>Anareolatae</taxon>
        <taxon>Phasmatidae</taxon>
        <taxon>Eurycanthinae</taxon>
        <taxon>Dryococelus</taxon>
    </lineage>
</organism>